<keyword evidence="1" id="KW-1133">Transmembrane helix</keyword>
<dbReference type="AlphaFoldDB" id="A0A382WI71"/>
<dbReference type="PROSITE" id="PS50850">
    <property type="entry name" value="MFS"/>
    <property type="match status" value="1"/>
</dbReference>
<feature type="transmembrane region" description="Helical" evidence="1">
    <location>
        <begin position="187"/>
        <end position="207"/>
    </location>
</feature>
<evidence type="ECO:0000313" key="3">
    <source>
        <dbReference type="EMBL" id="SVD58626.1"/>
    </source>
</evidence>
<protein>
    <recommendedName>
        <fullName evidence="2">Major facilitator superfamily (MFS) profile domain-containing protein</fullName>
    </recommendedName>
</protein>
<dbReference type="GO" id="GO:0022857">
    <property type="term" value="F:transmembrane transporter activity"/>
    <property type="evidence" value="ECO:0007669"/>
    <property type="project" value="InterPro"/>
</dbReference>
<dbReference type="InterPro" id="IPR036259">
    <property type="entry name" value="MFS_trans_sf"/>
</dbReference>
<dbReference type="InterPro" id="IPR020846">
    <property type="entry name" value="MFS_dom"/>
</dbReference>
<feature type="transmembrane region" description="Helical" evidence="1">
    <location>
        <begin position="155"/>
        <end position="175"/>
    </location>
</feature>
<feature type="domain" description="Major facilitator superfamily (MFS) profile" evidence="2">
    <location>
        <begin position="1"/>
        <end position="243"/>
    </location>
</feature>
<feature type="transmembrane region" description="Helical" evidence="1">
    <location>
        <begin position="97"/>
        <end position="117"/>
    </location>
</feature>
<dbReference type="InterPro" id="IPR011701">
    <property type="entry name" value="MFS"/>
</dbReference>
<reference evidence="3" key="1">
    <citation type="submission" date="2018-05" db="EMBL/GenBank/DDBJ databases">
        <authorList>
            <person name="Lanie J.A."/>
            <person name="Ng W.-L."/>
            <person name="Kazmierczak K.M."/>
            <person name="Andrzejewski T.M."/>
            <person name="Davidsen T.M."/>
            <person name="Wayne K.J."/>
            <person name="Tettelin H."/>
            <person name="Glass J.I."/>
            <person name="Rusch D."/>
            <person name="Podicherti R."/>
            <person name="Tsui H.-C.T."/>
            <person name="Winkler M.E."/>
        </authorList>
    </citation>
    <scope>NUCLEOTIDE SEQUENCE</scope>
</reference>
<dbReference type="EMBL" id="UINC01160144">
    <property type="protein sequence ID" value="SVD58626.1"/>
    <property type="molecule type" value="Genomic_DNA"/>
</dbReference>
<dbReference type="Pfam" id="PF07690">
    <property type="entry name" value="MFS_1"/>
    <property type="match status" value="1"/>
</dbReference>
<keyword evidence="1" id="KW-0472">Membrane</keyword>
<accession>A0A382WI71</accession>
<name>A0A382WI71_9ZZZZ</name>
<feature type="transmembrane region" description="Helical" evidence="1">
    <location>
        <begin position="66"/>
        <end position="85"/>
    </location>
</feature>
<gene>
    <name evidence="3" type="ORF">METZ01_LOCUS411480</name>
</gene>
<keyword evidence="1" id="KW-0812">Transmembrane</keyword>
<evidence type="ECO:0000259" key="2">
    <source>
        <dbReference type="PROSITE" id="PS50850"/>
    </source>
</evidence>
<feature type="transmembrane region" description="Helical" evidence="1">
    <location>
        <begin position="213"/>
        <end position="235"/>
    </location>
</feature>
<sequence>MSNSVLMPLTGSWRWTMVIETGAIVAALLVWLVVSARAPQPPGGAQASGGGGGGWRELLVDAEFRVVLALGLVVFFLTHGLGGWMPEILREYSGFSAMAAANWVAMAGVVGIVASLVLPRWGDHRRLPLVLMGLSVVVAAALTSIVASPTALDPIFVGLLGVRSAIIPLAILALMESPSVGPQNMGTAYGLWFAVAEVGGVTGPLAVGRIGDSNVGFGGALMTMAAVCGVVMILACRLRAVRGPTVGSDRS</sequence>
<dbReference type="Gene3D" id="1.20.1250.20">
    <property type="entry name" value="MFS general substrate transporter like domains"/>
    <property type="match status" value="1"/>
</dbReference>
<evidence type="ECO:0000256" key="1">
    <source>
        <dbReference type="SAM" id="Phobius"/>
    </source>
</evidence>
<proteinExistence type="predicted"/>
<dbReference type="SUPFAM" id="SSF103473">
    <property type="entry name" value="MFS general substrate transporter"/>
    <property type="match status" value="1"/>
</dbReference>
<feature type="transmembrane region" description="Helical" evidence="1">
    <location>
        <begin position="129"/>
        <end position="149"/>
    </location>
</feature>
<feature type="transmembrane region" description="Helical" evidence="1">
    <location>
        <begin position="12"/>
        <end position="34"/>
    </location>
</feature>
<organism evidence="3">
    <name type="scientific">marine metagenome</name>
    <dbReference type="NCBI Taxonomy" id="408172"/>
    <lineage>
        <taxon>unclassified sequences</taxon>
        <taxon>metagenomes</taxon>
        <taxon>ecological metagenomes</taxon>
    </lineage>
</organism>